<dbReference type="NCBIfam" id="TIGR02401">
    <property type="entry name" value="trehalose_TreY"/>
    <property type="match status" value="1"/>
</dbReference>
<reference evidence="2 3" key="1">
    <citation type="submission" date="2020-07" db="EMBL/GenBank/DDBJ databases">
        <title>Genomic Encyclopedia of Type Strains, Phase IV (KMG-IV): sequencing the most valuable type-strain genomes for metagenomic binning, comparative biology and taxonomic classification.</title>
        <authorList>
            <person name="Goeker M."/>
        </authorList>
    </citation>
    <scope>NUCLEOTIDE SEQUENCE [LARGE SCALE GENOMIC DNA]</scope>
    <source>
        <strain evidence="2 3">DSM 17721</strain>
    </source>
</reference>
<dbReference type="SUPFAM" id="SSF51445">
    <property type="entry name" value="(Trans)glycosidases"/>
    <property type="match status" value="1"/>
</dbReference>
<evidence type="ECO:0000313" key="3">
    <source>
        <dbReference type="Proteomes" id="UP000525298"/>
    </source>
</evidence>
<dbReference type="SMART" id="SM00642">
    <property type="entry name" value="Aamy"/>
    <property type="match status" value="1"/>
</dbReference>
<dbReference type="InterPro" id="IPR017853">
    <property type="entry name" value="GH"/>
</dbReference>
<dbReference type="InterPro" id="IPR013797">
    <property type="entry name" value="Maltooligo_trehalose_synth_4"/>
</dbReference>
<protein>
    <submittedName>
        <fullName evidence="2">(1-&gt;4)-alpha-D-glucan 1-alpha-D-glucosylmutase</fullName>
        <ecNumber evidence="2">5.4.99.15</ecNumber>
    </submittedName>
</protein>
<dbReference type="Gene3D" id="1.10.10.470">
    <property type="entry name" value="Maltooligosyl trehalose synthase, domain 4"/>
    <property type="match status" value="1"/>
</dbReference>
<dbReference type="PANTHER" id="PTHR10357:SF216">
    <property type="entry name" value="MALTOOLIGOSYL TREHALOSE SYNTHASE-RELATED"/>
    <property type="match status" value="1"/>
</dbReference>
<dbReference type="EMBL" id="JACDUS010000001">
    <property type="protein sequence ID" value="MBA2880180.1"/>
    <property type="molecule type" value="Genomic_DNA"/>
</dbReference>
<gene>
    <name evidence="2" type="ORF">HNR65_000487</name>
</gene>
<name>A0A7W0C6Z0_9BACT</name>
<keyword evidence="2" id="KW-0413">Isomerase</keyword>
<dbReference type="Proteomes" id="UP000525298">
    <property type="component" value="Unassembled WGS sequence"/>
</dbReference>
<keyword evidence="3" id="KW-1185">Reference proteome</keyword>
<dbReference type="CDD" id="cd11336">
    <property type="entry name" value="AmyAc_MTSase"/>
    <property type="match status" value="1"/>
</dbReference>
<evidence type="ECO:0000313" key="2">
    <source>
        <dbReference type="EMBL" id="MBA2880180.1"/>
    </source>
</evidence>
<accession>A0A7W0C6Z0</accession>
<evidence type="ECO:0000259" key="1">
    <source>
        <dbReference type="SMART" id="SM00642"/>
    </source>
</evidence>
<dbReference type="RefSeq" id="WP_181549840.1">
    <property type="nucleotide sequence ID" value="NZ_JACDUS010000001.1"/>
</dbReference>
<dbReference type="GO" id="GO:0030980">
    <property type="term" value="P:alpha-glucan catabolic process"/>
    <property type="evidence" value="ECO:0007669"/>
    <property type="project" value="TreeGrafter"/>
</dbReference>
<proteinExistence type="predicted"/>
<dbReference type="PANTHER" id="PTHR10357">
    <property type="entry name" value="ALPHA-AMYLASE FAMILY MEMBER"/>
    <property type="match status" value="1"/>
</dbReference>
<dbReference type="Pfam" id="PF00128">
    <property type="entry name" value="Alpha-amylase"/>
    <property type="match status" value="1"/>
</dbReference>
<organism evidence="2 3">
    <name type="scientific">Desulfosalsimonas propionicica</name>
    <dbReference type="NCBI Taxonomy" id="332175"/>
    <lineage>
        <taxon>Bacteria</taxon>
        <taxon>Pseudomonadati</taxon>
        <taxon>Thermodesulfobacteriota</taxon>
        <taxon>Desulfobacteria</taxon>
        <taxon>Desulfobacterales</taxon>
        <taxon>Desulfosalsimonadaceae</taxon>
        <taxon>Desulfosalsimonas</taxon>
    </lineage>
</organism>
<dbReference type="InterPro" id="IPR006047">
    <property type="entry name" value="GH13_cat_dom"/>
</dbReference>
<dbReference type="GO" id="GO:0005992">
    <property type="term" value="P:trehalose biosynthetic process"/>
    <property type="evidence" value="ECO:0007669"/>
    <property type="project" value="TreeGrafter"/>
</dbReference>
<dbReference type="GO" id="GO:0047470">
    <property type="term" value="F:(1,4)-alpha-D-glucan 1-alpha-D-glucosylmutase activity"/>
    <property type="evidence" value="ECO:0007669"/>
    <property type="project" value="UniProtKB-EC"/>
</dbReference>
<dbReference type="Gene3D" id="3.30.1590.10">
    <property type="entry name" value="Maltooligosyl trehalose synthase, domain 2"/>
    <property type="match status" value="1"/>
</dbReference>
<sequence>MTAQIEKHVPQATYRLQFHPGFTFDHAAQITDYLSALGISHVYASPYLQAAPGSTHGYDITDPAGVNAELGGEEGHKRFCKALENNGLGQVADIVPNHMAVSHPAANKWWWDVLKNGPASAYAGYFDIDWEPPENRLAGKILLPILEDQYGRVLEAGKIRVAVCPEHGLVCQYHDHVLPLRPGSAENIADHADPACQSAVLADHFNTNVNALDSLLENQHYRLACWRAASEDINYRRFFAINSLAGVCVEDPAVFEATHVRILDWLDRGVIQGVRIDHPDGLKDPEQYLNRLEAAAPGAWMVVEKILHPGEDLPGSWPAAGTTGYDFLNLVTGLFVDAANKTAFTGIYEKFTSRKISYPDLAHTCKHKVMEDLLGAEISRLTHRLAGICENHRCFRDHARKELARAIRQMLACMPVYRTYVRKNTPARPADAQIIARAAAEAKSRQPNTDPRLFDFLAALCCGRVAGDAEADWMLLFQQVSGPVTAKGIEDTAFYRYHRLICLNEVGGDPDTFGLSAEAFHQAMIARQEKCPAAMLATATHDTKRSEDVRARLALLSEIPDQWAAAVRRWAAHNAMYKNQHLPDANIEYLLYQTLVGAWPIDPARVCAFIQKAAREAREFTCWEQPDEAYEQALLDFAQNLLADSFFVSDFQAFVDPLIFPGRINSLAQTLLKLTVPGVPDLYQGTELWDLSLVDPDNRRPVDFARRRAMLDALADMTPKQVMAEMDSGLPKLFLISRVLHFRRQHPHLFSPKAPYQPMALAGRHPDHALAYLRANQAAVIVPRRVMNFAGHWADTRIDLPEGEWKNILTNETFTGPDFFLESILNRFPVALLVKTGPEHGKGTVS</sequence>
<comment type="caution">
    <text evidence="2">The sequence shown here is derived from an EMBL/GenBank/DDBJ whole genome shotgun (WGS) entry which is preliminary data.</text>
</comment>
<dbReference type="Gene3D" id="3.20.20.80">
    <property type="entry name" value="Glycosidases"/>
    <property type="match status" value="2"/>
</dbReference>
<dbReference type="Gene3D" id="1.10.150.200">
    <property type="entry name" value="Maltooligosyl trehalose synthase, domain 3"/>
    <property type="match status" value="1"/>
</dbReference>
<dbReference type="EC" id="5.4.99.15" evidence="2"/>
<feature type="domain" description="Glycosyl hydrolase family 13 catalytic" evidence="1">
    <location>
        <begin position="17"/>
        <end position="464"/>
    </location>
</feature>
<dbReference type="AlphaFoldDB" id="A0A7W0C6Z0"/>
<dbReference type="InterPro" id="IPR012767">
    <property type="entry name" value="Trehalose_TreY"/>
</dbReference>